<dbReference type="InterPro" id="IPR016161">
    <property type="entry name" value="Ald_DH/histidinol_DH"/>
</dbReference>
<evidence type="ECO:0000256" key="3">
    <source>
        <dbReference type="PROSITE-ProRule" id="PRU10007"/>
    </source>
</evidence>
<keyword evidence="7" id="KW-1185">Reference proteome</keyword>
<dbReference type="InterPro" id="IPR016162">
    <property type="entry name" value="Ald_DH_N"/>
</dbReference>
<evidence type="ECO:0000313" key="7">
    <source>
        <dbReference type="Proteomes" id="UP000292452"/>
    </source>
</evidence>
<feature type="active site" evidence="3">
    <location>
        <position position="233"/>
    </location>
</feature>
<dbReference type="Gene3D" id="3.40.309.10">
    <property type="entry name" value="Aldehyde Dehydrogenase, Chain A, domain 2"/>
    <property type="match status" value="1"/>
</dbReference>
<dbReference type="AlphaFoldDB" id="A0A4Q9HVU5"/>
<comment type="similarity">
    <text evidence="1 4">Belongs to the aldehyde dehydrogenase family.</text>
</comment>
<evidence type="ECO:0000256" key="4">
    <source>
        <dbReference type="RuleBase" id="RU003345"/>
    </source>
</evidence>
<dbReference type="EMBL" id="SIXH01000087">
    <property type="protein sequence ID" value="TBO59314.1"/>
    <property type="molecule type" value="Genomic_DNA"/>
</dbReference>
<dbReference type="SUPFAM" id="SSF53720">
    <property type="entry name" value="ALDH-like"/>
    <property type="match status" value="1"/>
</dbReference>
<dbReference type="PROSITE" id="PS00687">
    <property type="entry name" value="ALDEHYDE_DEHYDR_GLU"/>
    <property type="match status" value="1"/>
</dbReference>
<dbReference type="PANTHER" id="PTHR11699">
    <property type="entry name" value="ALDEHYDE DEHYDROGENASE-RELATED"/>
    <property type="match status" value="1"/>
</dbReference>
<dbReference type="InterPro" id="IPR029510">
    <property type="entry name" value="Ald_DH_CS_GLU"/>
</dbReference>
<evidence type="ECO:0000256" key="1">
    <source>
        <dbReference type="ARBA" id="ARBA00009986"/>
    </source>
</evidence>
<dbReference type="FunFam" id="3.40.605.10:FF:000026">
    <property type="entry name" value="Aldehyde dehydrogenase, putative"/>
    <property type="match status" value="1"/>
</dbReference>
<sequence length="459" mass="48565">MSTVPHELDIINPATEEVVATVPTTGPAEVDAAVRRAAAAQRKWAALAPGDRARILRRFADVVDAHLRPLAELELLEAGHTLANAEWEAGNVRDLLHYAAGGVERLNGTQIPVADGLNITFQEPLGVVAVIAPWNFPMPIAAWGTAPALAAGNAVLLKPAETTPLTALRLARYALDAGLPEDLFQVLPGEGPVTGAALVDHPGVAKVVFTGSTATGRRIAACCAAQTKRLTLELGGKSPNIVFADADLETAAAAAPGSFLDNTGQDCCARSRILVQRSVHDRFMELLEPAVRSFTVGDPADPATRMGPLISAAQRERVRSYVPEDAPAAIRGEVPAGKGFWYPATVLEGRPEDRTAVEEIFGPVAVVLPFDDEADAIRLANATEYGLSGSLWTRDVGRALRVSRAVAAGNLSVNSHSSVRYWTPFGGFKQSGIGRELGPDALTAFTETKNVFISTTKEQ</sequence>
<evidence type="ECO:0000256" key="2">
    <source>
        <dbReference type="ARBA" id="ARBA00023002"/>
    </source>
</evidence>
<feature type="domain" description="Aldehyde dehydrogenase" evidence="5">
    <location>
        <begin position="7"/>
        <end position="451"/>
    </location>
</feature>
<keyword evidence="2 4" id="KW-0560">Oxidoreductase</keyword>
<reference evidence="6 7" key="1">
    <citation type="submission" date="2019-02" db="EMBL/GenBank/DDBJ databases">
        <title>Draft Genome Sequence of Streptomyces sp. AM-2504, identified by 16S rRNA comparative analysis as a Streptomyces Kasugaensis strain.</title>
        <authorList>
            <person name="Napolioni V."/>
            <person name="Giuliodori A.M."/>
            <person name="Spurio R."/>
            <person name="Fabbretti A."/>
        </authorList>
    </citation>
    <scope>NUCLEOTIDE SEQUENCE [LARGE SCALE GENOMIC DNA]</scope>
    <source>
        <strain evidence="6 7">AM-2504</strain>
    </source>
</reference>
<dbReference type="InterPro" id="IPR016163">
    <property type="entry name" value="Ald_DH_C"/>
</dbReference>
<dbReference type="FunFam" id="3.40.605.10:FF:000007">
    <property type="entry name" value="NAD/NADP-dependent betaine aldehyde dehydrogenase"/>
    <property type="match status" value="1"/>
</dbReference>
<comment type="caution">
    <text evidence="6">The sequence shown here is derived from an EMBL/GenBank/DDBJ whole genome shotgun (WGS) entry which is preliminary data.</text>
</comment>
<name>A0A4Q9HVU5_STRKA</name>
<evidence type="ECO:0000313" key="6">
    <source>
        <dbReference type="EMBL" id="TBO59314.1"/>
    </source>
</evidence>
<dbReference type="Pfam" id="PF00171">
    <property type="entry name" value="Aldedh"/>
    <property type="match status" value="1"/>
</dbReference>
<dbReference type="Proteomes" id="UP000292452">
    <property type="component" value="Unassembled WGS sequence"/>
</dbReference>
<dbReference type="Gene3D" id="3.40.605.10">
    <property type="entry name" value="Aldehyde Dehydrogenase, Chain A, domain 1"/>
    <property type="match status" value="1"/>
</dbReference>
<proteinExistence type="inferred from homology"/>
<dbReference type="InterPro" id="IPR015590">
    <property type="entry name" value="Aldehyde_DH_dom"/>
</dbReference>
<dbReference type="GO" id="GO:0016620">
    <property type="term" value="F:oxidoreductase activity, acting on the aldehyde or oxo group of donors, NAD or NADP as acceptor"/>
    <property type="evidence" value="ECO:0007669"/>
    <property type="project" value="InterPro"/>
</dbReference>
<gene>
    <name evidence="6" type="ORF">EYS09_12820</name>
</gene>
<organism evidence="6 7">
    <name type="scientific">Streptomyces kasugaensis</name>
    <dbReference type="NCBI Taxonomy" id="1946"/>
    <lineage>
        <taxon>Bacteria</taxon>
        <taxon>Bacillati</taxon>
        <taxon>Actinomycetota</taxon>
        <taxon>Actinomycetes</taxon>
        <taxon>Kitasatosporales</taxon>
        <taxon>Streptomycetaceae</taxon>
        <taxon>Streptomyces</taxon>
    </lineage>
</organism>
<dbReference type="InterPro" id="IPR016160">
    <property type="entry name" value="Ald_DH_CS_CYS"/>
</dbReference>
<dbReference type="RefSeq" id="WP_131123292.1">
    <property type="nucleotide sequence ID" value="NZ_SIXH01000087.1"/>
</dbReference>
<accession>A0A4Q9HVU5</accession>
<protein>
    <submittedName>
        <fullName evidence="6">Aldehyde dehydrogenase</fullName>
    </submittedName>
</protein>
<dbReference type="PROSITE" id="PS00070">
    <property type="entry name" value="ALDEHYDE_DEHYDR_CYS"/>
    <property type="match status" value="1"/>
</dbReference>
<evidence type="ECO:0000259" key="5">
    <source>
        <dbReference type="Pfam" id="PF00171"/>
    </source>
</evidence>